<sequence>MPLRLISGMLRSSGNDAMLIMDTGMLNQFVLVTKQALLDVASPPRCDESRLQQHIQIFSNIASDKYDRGEVKPDGRVWITSDDIAKWKQLH</sequence>
<keyword evidence="2" id="KW-1185">Reference proteome</keyword>
<organism evidence="1 2">
    <name type="scientific">Rhizobium jaguaris</name>
    <dbReference type="NCBI Taxonomy" id="1312183"/>
    <lineage>
        <taxon>Bacteria</taxon>
        <taxon>Pseudomonadati</taxon>
        <taxon>Pseudomonadota</taxon>
        <taxon>Alphaproteobacteria</taxon>
        <taxon>Hyphomicrobiales</taxon>
        <taxon>Rhizobiaceae</taxon>
        <taxon>Rhizobium/Agrobacterium group</taxon>
        <taxon>Rhizobium</taxon>
    </lineage>
</organism>
<dbReference type="KEGG" id="rjg:CCGE525_33790"/>
<dbReference type="OrthoDB" id="8381476at2"/>
<reference evidence="1 2" key="1">
    <citation type="submission" date="2018-10" db="EMBL/GenBank/DDBJ databases">
        <title>Rhizobium etli, R. leguminosarum and a new Rhizobium genospecies from Phaseolus dumosus.</title>
        <authorList>
            <person name="Ramirez-Puebla S.T."/>
            <person name="Rogel-Hernandez M.A."/>
            <person name="Guerrero G."/>
            <person name="Ormeno-Orrillo E."/>
            <person name="Martinez-Romero J.C."/>
            <person name="Negrete-Yankelevich S."/>
            <person name="Martinez-Romero E."/>
        </authorList>
    </citation>
    <scope>NUCLEOTIDE SEQUENCE [LARGE SCALE GENOMIC DNA]</scope>
    <source>
        <strain evidence="1 2">CCGE525</strain>
        <plasmid evidence="2">prccge525c</plasmid>
    </source>
</reference>
<name>A0A387G198_9HYPH</name>
<proteinExistence type="predicted"/>
<keyword evidence="1" id="KW-0614">Plasmid</keyword>
<dbReference type="AlphaFoldDB" id="A0A387G198"/>
<accession>A0A387G198</accession>
<evidence type="ECO:0000313" key="2">
    <source>
        <dbReference type="Proteomes" id="UP000282195"/>
    </source>
</evidence>
<geneLocation type="plasmid" evidence="2">
    <name>prccge525c</name>
</geneLocation>
<gene>
    <name evidence="1" type="ORF">CCGE525_33790</name>
</gene>
<dbReference type="EMBL" id="CP032695">
    <property type="protein sequence ID" value="AYG63607.1"/>
    <property type="molecule type" value="Genomic_DNA"/>
</dbReference>
<dbReference type="RefSeq" id="WP_120708505.1">
    <property type="nucleotide sequence ID" value="NZ_CP032695.1"/>
</dbReference>
<dbReference type="Proteomes" id="UP000282195">
    <property type="component" value="Plasmid pRCCGE525c"/>
</dbReference>
<evidence type="ECO:0000313" key="1">
    <source>
        <dbReference type="EMBL" id="AYG63607.1"/>
    </source>
</evidence>
<protein>
    <submittedName>
        <fullName evidence="1">Uncharacterized protein</fullName>
    </submittedName>
</protein>